<dbReference type="RefSeq" id="WP_221420500.1">
    <property type="nucleotide sequence ID" value="NZ_JACHMJ010000001.1"/>
</dbReference>
<comment type="caution">
    <text evidence="1">The sequence shown here is derived from an EMBL/GenBank/DDBJ whole genome shotgun (WGS) entry which is preliminary data.</text>
</comment>
<dbReference type="InterPro" id="IPR012348">
    <property type="entry name" value="RNR-like"/>
</dbReference>
<gene>
    <name evidence="1" type="ORF">HD599_002449</name>
</gene>
<sequence length="280" mass="30413">MRNPSDGPEEAVPAQGFSVRDYARTAVGSHRSTMDFSVFADTPLKPETLRALRYAIAMESGTMGHLRNVLVTATHKDARVTAFLGTWAFEKFWISDALQQVLDAHGPVDLPVPRKRNVLVRFANEVRDRVRPIAGSIRANRVGEDMIAVHMAEGTIDEWLTQAALKRIAELDGSPALSAIIDTLVDVKARQLTFFEAQARDRLSASGTARTVVQGQLRQAVWPIGAGAEAASETAFFFTYLFADDRAAVAAIDAKISTLPGQEGLSLISRAVSAHRGSRA</sequence>
<evidence type="ECO:0000313" key="1">
    <source>
        <dbReference type="EMBL" id="MBB5844126.1"/>
    </source>
</evidence>
<dbReference type="EMBL" id="JACHMJ010000001">
    <property type="protein sequence ID" value="MBB5844126.1"/>
    <property type="molecule type" value="Genomic_DNA"/>
</dbReference>
<name>A0A841AR05_9MICO</name>
<proteinExistence type="predicted"/>
<accession>A0A841AR05</accession>
<dbReference type="Proteomes" id="UP000536685">
    <property type="component" value="Unassembled WGS sequence"/>
</dbReference>
<organism evidence="1 2">
    <name type="scientific">Conyzicola lurida</name>
    <dbReference type="NCBI Taxonomy" id="1172621"/>
    <lineage>
        <taxon>Bacteria</taxon>
        <taxon>Bacillati</taxon>
        <taxon>Actinomycetota</taxon>
        <taxon>Actinomycetes</taxon>
        <taxon>Micrococcales</taxon>
        <taxon>Microbacteriaceae</taxon>
        <taxon>Conyzicola</taxon>
    </lineage>
</organism>
<protein>
    <submittedName>
        <fullName evidence="1">Uncharacterized protein</fullName>
    </submittedName>
</protein>
<evidence type="ECO:0000313" key="2">
    <source>
        <dbReference type="Proteomes" id="UP000536685"/>
    </source>
</evidence>
<dbReference type="AlphaFoldDB" id="A0A841AR05"/>
<keyword evidence="2" id="KW-1185">Reference proteome</keyword>
<reference evidence="1 2" key="1">
    <citation type="submission" date="2020-08" db="EMBL/GenBank/DDBJ databases">
        <title>Sequencing the genomes of 1000 actinobacteria strains.</title>
        <authorList>
            <person name="Klenk H.-P."/>
        </authorList>
    </citation>
    <scope>NUCLEOTIDE SEQUENCE [LARGE SCALE GENOMIC DNA]</scope>
    <source>
        <strain evidence="1 2">DSM 105784</strain>
    </source>
</reference>
<dbReference type="Gene3D" id="1.10.620.20">
    <property type="entry name" value="Ribonucleotide Reductase, subunit A"/>
    <property type="match status" value="1"/>
</dbReference>
<dbReference type="GO" id="GO:0016491">
    <property type="term" value="F:oxidoreductase activity"/>
    <property type="evidence" value="ECO:0007669"/>
    <property type="project" value="InterPro"/>
</dbReference>